<evidence type="ECO:0000313" key="1">
    <source>
        <dbReference type="EMBL" id="KZL80505.1"/>
    </source>
</evidence>
<gene>
    <name evidence="1" type="ORF">CI238_08840</name>
</gene>
<dbReference type="EMBL" id="LFIW01001898">
    <property type="protein sequence ID" value="KZL80505.1"/>
    <property type="molecule type" value="Genomic_DNA"/>
</dbReference>
<dbReference type="AlphaFoldDB" id="A0A161W0J3"/>
<feature type="non-terminal residue" evidence="1">
    <location>
        <position position="1"/>
    </location>
</feature>
<comment type="caution">
    <text evidence="1">The sequence shown here is derived from an EMBL/GenBank/DDBJ whole genome shotgun (WGS) entry which is preliminary data.</text>
</comment>
<feature type="non-terminal residue" evidence="1">
    <location>
        <position position="139"/>
    </location>
</feature>
<organism evidence="1 2">
    <name type="scientific">Colletotrichum incanum</name>
    <name type="common">Soybean anthracnose fungus</name>
    <dbReference type="NCBI Taxonomy" id="1573173"/>
    <lineage>
        <taxon>Eukaryota</taxon>
        <taxon>Fungi</taxon>
        <taxon>Dikarya</taxon>
        <taxon>Ascomycota</taxon>
        <taxon>Pezizomycotina</taxon>
        <taxon>Sordariomycetes</taxon>
        <taxon>Hypocreomycetidae</taxon>
        <taxon>Glomerellales</taxon>
        <taxon>Glomerellaceae</taxon>
        <taxon>Colletotrichum</taxon>
        <taxon>Colletotrichum spaethianum species complex</taxon>
    </lineage>
</organism>
<proteinExistence type="predicted"/>
<reference evidence="1 2" key="1">
    <citation type="submission" date="2015-06" db="EMBL/GenBank/DDBJ databases">
        <title>Survival trade-offs in plant roots during colonization by closely related pathogenic and mutualistic fungi.</title>
        <authorList>
            <person name="Hacquard S."/>
            <person name="Kracher B."/>
            <person name="Hiruma K."/>
            <person name="Weinman A."/>
            <person name="Muench P."/>
            <person name="Garrido Oter R."/>
            <person name="Ver Loren van Themaat E."/>
            <person name="Dallerey J.-F."/>
            <person name="Damm U."/>
            <person name="Henrissat B."/>
            <person name="Lespinet O."/>
            <person name="Thon M."/>
            <person name="Kemen E."/>
            <person name="McHardy A.C."/>
            <person name="Schulze-Lefert P."/>
            <person name="O'Connell R.J."/>
        </authorList>
    </citation>
    <scope>NUCLEOTIDE SEQUENCE [LARGE SCALE GENOMIC DNA]</scope>
    <source>
        <strain evidence="1 2">MAFF 238704</strain>
    </source>
</reference>
<keyword evidence="2" id="KW-1185">Reference proteome</keyword>
<dbReference type="Proteomes" id="UP000076584">
    <property type="component" value="Unassembled WGS sequence"/>
</dbReference>
<sequence length="139" mass="15397">FLSAIYCSACEICPQRAHCNPHRRSCDRLKHRLLQASASIHNQAGTLICPPPCCRRPDGRIRHNPAYALHGPSRLWATVQTSLSHVHARARSPQIPSQDIAVSGRSSQAEHRIEVHERWSREAGSRVGPQPTRCGAGMV</sequence>
<protein>
    <submittedName>
        <fullName evidence="1">Uncharacterized protein</fullName>
    </submittedName>
</protein>
<accession>A0A161W0J3</accession>
<name>A0A161W0J3_COLIC</name>
<evidence type="ECO:0000313" key="2">
    <source>
        <dbReference type="Proteomes" id="UP000076584"/>
    </source>
</evidence>